<reference evidence="5" key="1">
    <citation type="submission" date="2021-03" db="EMBL/GenBank/DDBJ databases">
        <title>Evolutionary innovations through gain and loss of genes in the ectomycorrhizal Boletales.</title>
        <authorList>
            <person name="Wu G."/>
            <person name="Miyauchi S."/>
            <person name="Morin E."/>
            <person name="Yang Z.-L."/>
            <person name="Xu J."/>
            <person name="Martin F.M."/>
        </authorList>
    </citation>
    <scope>NUCLEOTIDE SEQUENCE</scope>
    <source>
        <strain evidence="5">BR01</strain>
    </source>
</reference>
<evidence type="ECO:0000259" key="4">
    <source>
        <dbReference type="SMART" id="SM00483"/>
    </source>
</evidence>
<dbReference type="GO" id="GO:0003677">
    <property type="term" value="F:DNA binding"/>
    <property type="evidence" value="ECO:0007669"/>
    <property type="project" value="InterPro"/>
</dbReference>
<feature type="domain" description="DNA-directed DNA polymerase X" evidence="4">
    <location>
        <begin position="1"/>
        <end position="408"/>
    </location>
</feature>
<evidence type="ECO:0000256" key="2">
    <source>
        <dbReference type="ARBA" id="ARBA00022695"/>
    </source>
</evidence>
<dbReference type="PANTHER" id="PTHR11276">
    <property type="entry name" value="DNA POLYMERASE TYPE-X FAMILY MEMBER"/>
    <property type="match status" value="1"/>
</dbReference>
<dbReference type="Pfam" id="PF14716">
    <property type="entry name" value="HHH_8"/>
    <property type="match status" value="1"/>
</dbReference>
<dbReference type="SUPFAM" id="SSF47802">
    <property type="entry name" value="DNA polymerase beta, N-terminal domain-like"/>
    <property type="match status" value="1"/>
</dbReference>
<keyword evidence="6" id="KW-1185">Reference proteome</keyword>
<dbReference type="InterPro" id="IPR022312">
    <property type="entry name" value="DNA_pol_X"/>
</dbReference>
<dbReference type="Pfam" id="PF10391">
    <property type="entry name" value="DNA_pol_lambd_f"/>
    <property type="match status" value="1"/>
</dbReference>
<dbReference type="GO" id="GO:0003887">
    <property type="term" value="F:DNA-directed DNA polymerase activity"/>
    <property type="evidence" value="ECO:0007669"/>
    <property type="project" value="InterPro"/>
</dbReference>
<dbReference type="GO" id="GO:0005634">
    <property type="term" value="C:nucleus"/>
    <property type="evidence" value="ECO:0007669"/>
    <property type="project" value="TreeGrafter"/>
</dbReference>
<comment type="caution">
    <text evidence="5">The sequence shown here is derived from an EMBL/GenBank/DDBJ whole genome shotgun (WGS) entry which is preliminary data.</text>
</comment>
<dbReference type="InterPro" id="IPR010996">
    <property type="entry name" value="HHH_MUS81"/>
</dbReference>
<name>A0A8I3AB77_9AGAM</name>
<dbReference type="EMBL" id="JAGFBS010000010">
    <property type="protein sequence ID" value="KAG6377028.1"/>
    <property type="molecule type" value="Genomic_DNA"/>
</dbReference>
<dbReference type="InterPro" id="IPR029398">
    <property type="entry name" value="PolB_thumb"/>
</dbReference>
<dbReference type="Proteomes" id="UP000683000">
    <property type="component" value="Unassembled WGS sequence"/>
</dbReference>
<dbReference type="SMART" id="SM00483">
    <property type="entry name" value="POLXc"/>
    <property type="match status" value="1"/>
</dbReference>
<dbReference type="Pfam" id="PF14791">
    <property type="entry name" value="DNA_pol_B_thumb"/>
    <property type="match status" value="1"/>
</dbReference>
<dbReference type="AlphaFoldDB" id="A0A8I3AB77"/>
<dbReference type="InterPro" id="IPR043519">
    <property type="entry name" value="NT_sf"/>
</dbReference>
<protein>
    <recommendedName>
        <fullName evidence="4">DNA-directed DNA polymerase X domain-containing protein</fullName>
    </recommendedName>
</protein>
<evidence type="ECO:0000313" key="5">
    <source>
        <dbReference type="EMBL" id="KAG6377028.1"/>
    </source>
</evidence>
<keyword evidence="2" id="KW-0548">Nucleotidyltransferase</keyword>
<dbReference type="SUPFAM" id="SSF81301">
    <property type="entry name" value="Nucleotidyltransferase"/>
    <property type="match status" value="1"/>
</dbReference>
<dbReference type="InterPro" id="IPR002054">
    <property type="entry name" value="DNA-dir_DNA_pol_X"/>
</dbReference>
<sequence length="425" mass="47270">MEEEKTSASSNSYKVRAYSKAITAIGQLPEQVRSVEQLEGIGVRIAKRINAHLSGISYEPPMPSRPKKAQNPDHSLTPRAKPKTRKTLDELLRAQVVASVSSISGIGSSRANALYDAGCRSLQDLREPKFFEMLSRPQQINSRYMIGLDHSMTREQASTVCDFVTQNISCKYTVVLSGDFRRGTASAQHITLIVLHPQNSGIFPPEGSPSIDSTIKQRCKYDFIPSPFANHSETRVKLRGLPDTATFSTEIISSLECRGLLATCITAGAQKWDGIIRVPERTENGVEGNGWETRAKRIQGVRNCDGQFFSAEIYYVPHQCAGAASIALTGDMQFNLAIRKAASQLGFRLNEYGLWRWRGTAATASVDDGDKQRSIEQHSGYWELVASEREEDILEAVGMGWVAPERRNFANLDVRSRKRKIEEEL</sequence>
<accession>A0A8I3AB77</accession>
<dbReference type="Gene3D" id="3.30.210.10">
    <property type="entry name" value="DNA polymerase, thumb domain"/>
    <property type="match status" value="1"/>
</dbReference>
<dbReference type="GO" id="GO:0006303">
    <property type="term" value="P:double-strand break repair via nonhomologous end joining"/>
    <property type="evidence" value="ECO:0007669"/>
    <property type="project" value="TreeGrafter"/>
</dbReference>
<keyword evidence="1" id="KW-0808">Transferase</keyword>
<evidence type="ECO:0000313" key="6">
    <source>
        <dbReference type="Proteomes" id="UP000683000"/>
    </source>
</evidence>
<evidence type="ECO:0000256" key="3">
    <source>
        <dbReference type="SAM" id="MobiDB-lite"/>
    </source>
</evidence>
<feature type="region of interest" description="Disordered" evidence="3">
    <location>
        <begin position="56"/>
        <end position="85"/>
    </location>
</feature>
<dbReference type="PANTHER" id="PTHR11276:SF28">
    <property type="entry name" value="DNA POLYMERASE LAMBDA"/>
    <property type="match status" value="1"/>
</dbReference>
<dbReference type="InterPro" id="IPR037160">
    <property type="entry name" value="DNA_Pol_thumb_sf"/>
</dbReference>
<organism evidence="5 6">
    <name type="scientific">Boletus reticuloceps</name>
    <dbReference type="NCBI Taxonomy" id="495285"/>
    <lineage>
        <taxon>Eukaryota</taxon>
        <taxon>Fungi</taxon>
        <taxon>Dikarya</taxon>
        <taxon>Basidiomycota</taxon>
        <taxon>Agaricomycotina</taxon>
        <taxon>Agaricomycetes</taxon>
        <taxon>Agaricomycetidae</taxon>
        <taxon>Boletales</taxon>
        <taxon>Boletineae</taxon>
        <taxon>Boletaceae</taxon>
        <taxon>Boletoideae</taxon>
        <taxon>Boletus</taxon>
    </lineage>
</organism>
<gene>
    <name evidence="5" type="ORF">JVT61DRAFT_1076</name>
</gene>
<dbReference type="Gene3D" id="3.30.460.10">
    <property type="entry name" value="Beta Polymerase, domain 2"/>
    <property type="match status" value="1"/>
</dbReference>
<evidence type="ECO:0000256" key="1">
    <source>
        <dbReference type="ARBA" id="ARBA00022679"/>
    </source>
</evidence>
<dbReference type="SUPFAM" id="SSF81585">
    <property type="entry name" value="PsbU/PolX domain-like"/>
    <property type="match status" value="1"/>
</dbReference>
<dbReference type="InterPro" id="IPR018944">
    <property type="entry name" value="DNA_pol_lambd_fingers_domain"/>
</dbReference>
<dbReference type="InterPro" id="IPR027421">
    <property type="entry name" value="DNA_pol_lamdba_lyase_dom_sf"/>
</dbReference>
<dbReference type="OrthoDB" id="205514at2759"/>
<dbReference type="Gene3D" id="1.10.150.20">
    <property type="entry name" value="5' to 3' exonuclease, C-terminal subdomain"/>
    <property type="match status" value="1"/>
</dbReference>
<dbReference type="Gene3D" id="1.10.150.110">
    <property type="entry name" value="DNA polymerase beta, N-terminal domain-like"/>
    <property type="match status" value="1"/>
</dbReference>
<proteinExistence type="predicted"/>
<dbReference type="PRINTS" id="PR00869">
    <property type="entry name" value="DNAPOLX"/>
</dbReference>